<reference evidence="1" key="1">
    <citation type="submission" date="2022-12" db="EMBL/GenBank/DDBJ databases">
        <title>Genome Sequence of Lasiodiplodia mahajangana.</title>
        <authorList>
            <person name="Buettner E."/>
        </authorList>
    </citation>
    <scope>NUCLEOTIDE SEQUENCE</scope>
    <source>
        <strain evidence="1">VT137</strain>
    </source>
</reference>
<name>A0ACC2JDA3_9PEZI</name>
<evidence type="ECO:0000313" key="1">
    <source>
        <dbReference type="EMBL" id="KAJ8125349.1"/>
    </source>
</evidence>
<gene>
    <name evidence="1" type="ORF">O1611_g8289</name>
</gene>
<protein>
    <submittedName>
        <fullName evidence="1">Uncharacterized protein</fullName>
    </submittedName>
</protein>
<sequence length="130" mass="13534">MCISAVERRHDKSGPGTAYGIGTDVARVHANIRVGQGAQALDVSGSPISEDAVELGWEAKTSQLNGRRSCVSDGEARDGLTSRRGVAVDPGSGALLAVSKRDVTPVVLAIIGSYGYLVEREEVKGASRRG</sequence>
<accession>A0ACC2JDA3</accession>
<dbReference type="Proteomes" id="UP001153332">
    <property type="component" value="Unassembled WGS sequence"/>
</dbReference>
<dbReference type="EMBL" id="JAPUUL010002414">
    <property type="protein sequence ID" value="KAJ8125349.1"/>
    <property type="molecule type" value="Genomic_DNA"/>
</dbReference>
<proteinExistence type="predicted"/>
<evidence type="ECO:0000313" key="2">
    <source>
        <dbReference type="Proteomes" id="UP001153332"/>
    </source>
</evidence>
<comment type="caution">
    <text evidence="1">The sequence shown here is derived from an EMBL/GenBank/DDBJ whole genome shotgun (WGS) entry which is preliminary data.</text>
</comment>
<keyword evidence="2" id="KW-1185">Reference proteome</keyword>
<organism evidence="1 2">
    <name type="scientific">Lasiodiplodia mahajangana</name>
    <dbReference type="NCBI Taxonomy" id="1108764"/>
    <lineage>
        <taxon>Eukaryota</taxon>
        <taxon>Fungi</taxon>
        <taxon>Dikarya</taxon>
        <taxon>Ascomycota</taxon>
        <taxon>Pezizomycotina</taxon>
        <taxon>Dothideomycetes</taxon>
        <taxon>Dothideomycetes incertae sedis</taxon>
        <taxon>Botryosphaeriales</taxon>
        <taxon>Botryosphaeriaceae</taxon>
        <taxon>Lasiodiplodia</taxon>
    </lineage>
</organism>